<name>A0ABU7YZ97_9GAMM</name>
<keyword evidence="1" id="KW-0472">Membrane</keyword>
<feature type="transmembrane region" description="Helical" evidence="1">
    <location>
        <begin position="145"/>
        <end position="165"/>
    </location>
</feature>
<gene>
    <name evidence="2" type="ORF">SNE34_09700</name>
</gene>
<feature type="transmembrane region" description="Helical" evidence="1">
    <location>
        <begin position="196"/>
        <end position="220"/>
    </location>
</feature>
<sequence>MDATVPFAAAHARPALQILSTWLVDAWRMFRRAPVRLFLLSLLPVVVEALIQLAPGVGIVLSKLLTPLAGAWVLALIHHKSRDDAFAPALAGRLLLSRLAPLLLVSLLAAGVFVFQLLVTVALGGIDQAIALATGDIANLHLGRVVFACILASGTVPAALLMFVMPRVLLDGVGVGLALGESLGCVVRYWRPVALLTALVAAMVGAILWLLPLLLVLLPFATLVGYTSYRDVFDRARVD</sequence>
<protein>
    <recommendedName>
        <fullName evidence="4">DUF2189 domain-containing protein</fullName>
    </recommendedName>
</protein>
<evidence type="ECO:0000313" key="2">
    <source>
        <dbReference type="EMBL" id="MEG3184283.1"/>
    </source>
</evidence>
<evidence type="ECO:0000313" key="3">
    <source>
        <dbReference type="Proteomes" id="UP001355056"/>
    </source>
</evidence>
<keyword evidence="1" id="KW-1133">Transmembrane helix</keyword>
<evidence type="ECO:0008006" key="4">
    <source>
        <dbReference type="Google" id="ProtNLM"/>
    </source>
</evidence>
<organism evidence="2 3">
    <name type="scientific">Novilysobacter erysipheiresistens</name>
    <dbReference type="NCBI Taxonomy" id="1749332"/>
    <lineage>
        <taxon>Bacteria</taxon>
        <taxon>Pseudomonadati</taxon>
        <taxon>Pseudomonadota</taxon>
        <taxon>Gammaproteobacteria</taxon>
        <taxon>Lysobacterales</taxon>
        <taxon>Lysobacteraceae</taxon>
        <taxon>Novilysobacter</taxon>
    </lineage>
</organism>
<accession>A0ABU7YZ97</accession>
<feature type="transmembrane region" description="Helical" evidence="1">
    <location>
        <begin position="37"/>
        <end position="54"/>
    </location>
</feature>
<dbReference type="RefSeq" id="WP_332616780.1">
    <property type="nucleotide sequence ID" value="NZ_JAXGFP010000004.1"/>
</dbReference>
<dbReference type="Proteomes" id="UP001355056">
    <property type="component" value="Unassembled WGS sequence"/>
</dbReference>
<comment type="caution">
    <text evidence="2">The sequence shown here is derived from an EMBL/GenBank/DDBJ whole genome shotgun (WGS) entry which is preliminary data.</text>
</comment>
<reference evidence="2 3" key="1">
    <citation type="journal article" date="2016" name="Int. J. Syst. Evol. Microbiol.">
        <title>Lysobacter erysipheiresistens sp. nov., an antagonist of powdery mildew, isolated from tobacco-cultivated soil.</title>
        <authorList>
            <person name="Xie B."/>
            <person name="Li T."/>
            <person name="Lin X."/>
            <person name="Wang C.J."/>
            <person name="Chen Y.J."/>
            <person name="Liu W.J."/>
            <person name="Zhao Z.W."/>
        </authorList>
    </citation>
    <scope>NUCLEOTIDE SEQUENCE [LARGE SCALE GENOMIC DNA]</scope>
    <source>
        <strain evidence="2 3">RS-LYSO-3</strain>
    </source>
</reference>
<keyword evidence="1" id="KW-0812">Transmembrane</keyword>
<keyword evidence="3" id="KW-1185">Reference proteome</keyword>
<dbReference type="EMBL" id="JAXGFP010000004">
    <property type="protein sequence ID" value="MEG3184283.1"/>
    <property type="molecule type" value="Genomic_DNA"/>
</dbReference>
<evidence type="ECO:0000256" key="1">
    <source>
        <dbReference type="SAM" id="Phobius"/>
    </source>
</evidence>
<proteinExistence type="predicted"/>
<feature type="transmembrane region" description="Helical" evidence="1">
    <location>
        <begin position="99"/>
        <end position="125"/>
    </location>
</feature>